<name>A0A0C3EK57_PILCF</name>
<dbReference type="SUPFAM" id="SSF56112">
    <property type="entry name" value="Protein kinase-like (PK-like)"/>
    <property type="match status" value="1"/>
</dbReference>
<dbReference type="InParanoid" id="A0A0C3EK57"/>
<dbReference type="InterPro" id="IPR011009">
    <property type="entry name" value="Kinase-like_dom_sf"/>
</dbReference>
<protein>
    <recommendedName>
        <fullName evidence="2">Protein kinase domain-containing protein</fullName>
    </recommendedName>
</protein>
<dbReference type="GO" id="GO:0005524">
    <property type="term" value="F:ATP binding"/>
    <property type="evidence" value="ECO:0007669"/>
    <property type="project" value="InterPro"/>
</dbReference>
<dbReference type="OrthoDB" id="3067618at2759"/>
<dbReference type="InterPro" id="IPR000719">
    <property type="entry name" value="Prot_kinase_dom"/>
</dbReference>
<dbReference type="SMART" id="SM00220">
    <property type="entry name" value="S_TKc"/>
    <property type="match status" value="1"/>
</dbReference>
<dbReference type="Proteomes" id="UP000054166">
    <property type="component" value="Unassembled WGS sequence"/>
</dbReference>
<reference evidence="4" key="2">
    <citation type="submission" date="2015-01" db="EMBL/GenBank/DDBJ databases">
        <title>Evolutionary Origins and Diversification of the Mycorrhizal Mutualists.</title>
        <authorList>
            <consortium name="DOE Joint Genome Institute"/>
            <consortium name="Mycorrhizal Genomics Consortium"/>
            <person name="Kohler A."/>
            <person name="Kuo A."/>
            <person name="Nagy L.G."/>
            <person name="Floudas D."/>
            <person name="Copeland A."/>
            <person name="Barry K.W."/>
            <person name="Cichocki N."/>
            <person name="Veneault-Fourrey C."/>
            <person name="LaButti K."/>
            <person name="Lindquist E.A."/>
            <person name="Lipzen A."/>
            <person name="Lundell T."/>
            <person name="Morin E."/>
            <person name="Murat C."/>
            <person name="Riley R."/>
            <person name="Ohm R."/>
            <person name="Sun H."/>
            <person name="Tunlid A."/>
            <person name="Henrissat B."/>
            <person name="Grigoriev I.V."/>
            <person name="Hibbett D.S."/>
            <person name="Martin F."/>
        </authorList>
    </citation>
    <scope>NUCLEOTIDE SEQUENCE [LARGE SCALE GENOMIC DNA]</scope>
    <source>
        <strain evidence="4">F 1598</strain>
    </source>
</reference>
<dbReference type="AlphaFoldDB" id="A0A0C3EK57"/>
<accession>A0A0C3EK57</accession>
<dbReference type="InterPro" id="IPR008266">
    <property type="entry name" value="Tyr_kinase_AS"/>
</dbReference>
<dbReference type="GO" id="GO:0004672">
    <property type="term" value="F:protein kinase activity"/>
    <property type="evidence" value="ECO:0007669"/>
    <property type="project" value="InterPro"/>
</dbReference>
<evidence type="ECO:0000313" key="3">
    <source>
        <dbReference type="EMBL" id="KIM73005.1"/>
    </source>
</evidence>
<feature type="coiled-coil region" evidence="1">
    <location>
        <begin position="70"/>
        <end position="118"/>
    </location>
</feature>
<dbReference type="PROSITE" id="PS00109">
    <property type="entry name" value="PROTEIN_KINASE_TYR"/>
    <property type="match status" value="1"/>
</dbReference>
<evidence type="ECO:0000256" key="1">
    <source>
        <dbReference type="SAM" id="Coils"/>
    </source>
</evidence>
<dbReference type="STRING" id="765440.A0A0C3EK57"/>
<dbReference type="PROSITE" id="PS50011">
    <property type="entry name" value="PROTEIN_KINASE_DOM"/>
    <property type="match status" value="1"/>
</dbReference>
<proteinExistence type="predicted"/>
<gene>
    <name evidence="3" type="ORF">PILCRDRAFT_93240</name>
</gene>
<feature type="domain" description="Protein kinase" evidence="2">
    <location>
        <begin position="309"/>
        <end position="633"/>
    </location>
</feature>
<dbReference type="Gene3D" id="1.10.510.10">
    <property type="entry name" value="Transferase(Phosphotransferase) domain 1"/>
    <property type="match status" value="1"/>
</dbReference>
<evidence type="ECO:0000313" key="4">
    <source>
        <dbReference type="Proteomes" id="UP000054166"/>
    </source>
</evidence>
<evidence type="ECO:0000259" key="2">
    <source>
        <dbReference type="PROSITE" id="PS50011"/>
    </source>
</evidence>
<organism evidence="3 4">
    <name type="scientific">Piloderma croceum (strain F 1598)</name>
    <dbReference type="NCBI Taxonomy" id="765440"/>
    <lineage>
        <taxon>Eukaryota</taxon>
        <taxon>Fungi</taxon>
        <taxon>Dikarya</taxon>
        <taxon>Basidiomycota</taxon>
        <taxon>Agaricomycotina</taxon>
        <taxon>Agaricomycetes</taxon>
        <taxon>Agaricomycetidae</taxon>
        <taxon>Atheliales</taxon>
        <taxon>Atheliaceae</taxon>
        <taxon>Piloderma</taxon>
    </lineage>
</organism>
<dbReference type="EMBL" id="KN833097">
    <property type="protein sequence ID" value="KIM73005.1"/>
    <property type="molecule type" value="Genomic_DNA"/>
</dbReference>
<reference evidence="3 4" key="1">
    <citation type="submission" date="2014-04" db="EMBL/GenBank/DDBJ databases">
        <authorList>
            <consortium name="DOE Joint Genome Institute"/>
            <person name="Kuo A."/>
            <person name="Tarkka M."/>
            <person name="Buscot F."/>
            <person name="Kohler A."/>
            <person name="Nagy L.G."/>
            <person name="Floudas D."/>
            <person name="Copeland A."/>
            <person name="Barry K.W."/>
            <person name="Cichocki N."/>
            <person name="Veneault-Fourrey C."/>
            <person name="LaButti K."/>
            <person name="Lindquist E.A."/>
            <person name="Lipzen A."/>
            <person name="Lundell T."/>
            <person name="Morin E."/>
            <person name="Murat C."/>
            <person name="Sun H."/>
            <person name="Tunlid A."/>
            <person name="Henrissat B."/>
            <person name="Grigoriev I.V."/>
            <person name="Hibbett D.S."/>
            <person name="Martin F."/>
            <person name="Nordberg H.P."/>
            <person name="Cantor M.N."/>
            <person name="Hua S.X."/>
        </authorList>
    </citation>
    <scope>NUCLEOTIDE SEQUENCE [LARGE SCALE GENOMIC DNA]</scope>
    <source>
        <strain evidence="3 4">F 1598</strain>
    </source>
</reference>
<dbReference type="Pfam" id="PF00069">
    <property type="entry name" value="Pkinase"/>
    <property type="match status" value="1"/>
</dbReference>
<keyword evidence="4" id="KW-1185">Reference proteome</keyword>
<dbReference type="HOGENOM" id="CLU_432183_0_0_1"/>
<keyword evidence="1" id="KW-0175">Coiled coil</keyword>
<sequence>MNDADGLGMKEKNIRRLHEIAGLVPNHGITVEAFEYIYPDITNVAKGQKDADITISQLLIWYLSSIKLESEAHRRVVEAHDKEVEAYKREVEALKGQMDQMDQQLKEKDQRLAKAENESSDIVTALVDVVKRNRMAHQKQGTITRSEAWHSLEKSGHAKDTSCISKQDSSDAERLTAKFAAIERTSPLPAINVVNTSKLHEFPADVSIADYLDERVPYGVRYFIELKWPKGNLISVENCGQMLDYFDIAHERQPHRLAFAVILSNFDAAFVFEADYRGDSVTIYQKAAPTLADAIIYMDQLSHEQYQPIPPIHDLLSSNYSFIDNSMHHLLLSVPFPTSGSTGMQTKSKKLAREMSWRDPSRFLRGDKRFVLKMARGGLDVSNEIRILKVIEDAPCKHLPELVWSPAGYKELGIVPLGQPIDFQQPANMARRVVEGMVDGLQYLHSQGIIHRDIRPSNLIVHYMDVVIVDFETSVFADSSEEVIYEGGHICWPKRLLESNVELYIPEHADDLFACILVVLHLLFPSRFNMFHQGSISNRMPRTRETTKLLQLWNDIEKLKIWRPFVKAARTEKYDGTHIPRDFSSVHCSKCPIIAGSRYSNSHHSMWILHEEMVALKSKLILSNIEQRIDCPG</sequence>